<reference evidence="1" key="1">
    <citation type="submission" date="2021-01" db="EMBL/GenBank/DDBJ databases">
        <title>Adiantum capillus-veneris genome.</title>
        <authorList>
            <person name="Fang Y."/>
            <person name="Liao Q."/>
        </authorList>
    </citation>
    <scope>NUCLEOTIDE SEQUENCE</scope>
    <source>
        <strain evidence="1">H3</strain>
        <tissue evidence="1">Leaf</tissue>
    </source>
</reference>
<protein>
    <submittedName>
        <fullName evidence="1">Uncharacterized protein</fullName>
    </submittedName>
</protein>
<evidence type="ECO:0000313" key="1">
    <source>
        <dbReference type="EMBL" id="KAI5070587.1"/>
    </source>
</evidence>
<keyword evidence="2" id="KW-1185">Reference proteome</keyword>
<accession>A0A9D4UNA1</accession>
<evidence type="ECO:0000313" key="2">
    <source>
        <dbReference type="Proteomes" id="UP000886520"/>
    </source>
</evidence>
<sequence length="204" mass="21306">MHEASTIATLHLQPARNERALQFLPIVGNSDDFSNHTLCGAAEGNRAAPLQATFQVPLSTTQINPAAGCPTPTNAHHSPERILAMFERFYASESMDKPDALADANAAITSAATSFSSAASVASNNAAISATTSGTNPATTGTAVNPDIATISANDGDARHDFQSRQFRVQFPFADGPAIAQLHADVQPQSIANTCREADLFAGQ</sequence>
<name>A0A9D4UNA1_ADICA</name>
<dbReference type="EMBL" id="JABFUD020000014">
    <property type="protein sequence ID" value="KAI5070587.1"/>
    <property type="molecule type" value="Genomic_DNA"/>
</dbReference>
<dbReference type="AlphaFoldDB" id="A0A9D4UNA1"/>
<proteinExistence type="predicted"/>
<organism evidence="1 2">
    <name type="scientific">Adiantum capillus-veneris</name>
    <name type="common">Maidenhair fern</name>
    <dbReference type="NCBI Taxonomy" id="13818"/>
    <lineage>
        <taxon>Eukaryota</taxon>
        <taxon>Viridiplantae</taxon>
        <taxon>Streptophyta</taxon>
        <taxon>Embryophyta</taxon>
        <taxon>Tracheophyta</taxon>
        <taxon>Polypodiopsida</taxon>
        <taxon>Polypodiidae</taxon>
        <taxon>Polypodiales</taxon>
        <taxon>Pteridineae</taxon>
        <taxon>Pteridaceae</taxon>
        <taxon>Vittarioideae</taxon>
        <taxon>Adiantum</taxon>
    </lineage>
</organism>
<dbReference type="Proteomes" id="UP000886520">
    <property type="component" value="Chromosome 14"/>
</dbReference>
<gene>
    <name evidence="1" type="ORF">GOP47_0014930</name>
</gene>
<comment type="caution">
    <text evidence="1">The sequence shown here is derived from an EMBL/GenBank/DDBJ whole genome shotgun (WGS) entry which is preliminary data.</text>
</comment>